<dbReference type="AlphaFoldDB" id="A0A6L6PL55"/>
<dbReference type="OrthoDB" id="6928755at2"/>
<dbReference type="Proteomes" id="UP000475582">
    <property type="component" value="Unassembled WGS sequence"/>
</dbReference>
<evidence type="ECO:0000313" key="1">
    <source>
        <dbReference type="EMBL" id="MTV39331.1"/>
    </source>
</evidence>
<dbReference type="RefSeq" id="WP_155464995.1">
    <property type="nucleotide sequence ID" value="NZ_WNKY01000018.1"/>
</dbReference>
<comment type="caution">
    <text evidence="1">The sequence shown here is derived from an EMBL/GenBank/DDBJ whole genome shotgun (WGS) entry which is preliminary data.</text>
</comment>
<sequence length="192" mass="21669">MNIFKRIGAALGGVKQEHELARDYPQGSLPPAPAFSSYPEKTHLGDQGIFAYRMEFMVAEAHGSLVLDAINSEFQLESQAVFQEGHLVNGARSIHFSLRPEFGGARVAIVTNSVQLLEKIDALKLQPPPPWIVFPDADPSALGSLQGSMEYWWDWFFQPFWASADAATRARYLTIYPTDQEWRDYLMLHTPR</sequence>
<proteinExistence type="predicted"/>
<accession>A0A6L6PL55</accession>
<keyword evidence="2" id="KW-1185">Reference proteome</keyword>
<dbReference type="EMBL" id="WNKY01000018">
    <property type="protein sequence ID" value="MTV39331.1"/>
    <property type="molecule type" value="Genomic_DNA"/>
</dbReference>
<protein>
    <submittedName>
        <fullName evidence="1">Uncharacterized protein</fullName>
    </submittedName>
</protein>
<name>A0A6L6PL55_9BURK</name>
<gene>
    <name evidence="1" type="ORF">GM676_17310</name>
</gene>
<organism evidence="1 2">
    <name type="scientific">Duganella radicis</name>
    <dbReference type="NCBI Taxonomy" id="551988"/>
    <lineage>
        <taxon>Bacteria</taxon>
        <taxon>Pseudomonadati</taxon>
        <taxon>Pseudomonadota</taxon>
        <taxon>Betaproteobacteria</taxon>
        <taxon>Burkholderiales</taxon>
        <taxon>Oxalobacteraceae</taxon>
        <taxon>Telluria group</taxon>
        <taxon>Duganella</taxon>
    </lineage>
</organism>
<evidence type="ECO:0000313" key="2">
    <source>
        <dbReference type="Proteomes" id="UP000475582"/>
    </source>
</evidence>
<reference evidence="1 2" key="1">
    <citation type="submission" date="2019-11" db="EMBL/GenBank/DDBJ databases">
        <title>Type strains purchased from KCTC, JCM and DSMZ.</title>
        <authorList>
            <person name="Lu H."/>
        </authorList>
    </citation>
    <scope>NUCLEOTIDE SEQUENCE [LARGE SCALE GENOMIC DNA]</scope>
    <source>
        <strain evidence="1 2">KCTC 22382</strain>
    </source>
</reference>